<keyword evidence="3" id="KW-1185">Reference proteome</keyword>
<accession>A0AAN8K168</accession>
<reference evidence="2 3" key="1">
    <citation type="submission" date="2024-01" db="EMBL/GenBank/DDBJ databases">
        <title>The genome of the rayed Mediterranean limpet Patella caerulea (Linnaeus, 1758).</title>
        <authorList>
            <person name="Anh-Thu Weber A."/>
            <person name="Halstead-Nussloch G."/>
        </authorList>
    </citation>
    <scope>NUCLEOTIDE SEQUENCE [LARGE SCALE GENOMIC DNA]</scope>
    <source>
        <strain evidence="2">AATW-2023a</strain>
        <tissue evidence="2">Whole specimen</tissue>
    </source>
</reference>
<proteinExistence type="predicted"/>
<dbReference type="EMBL" id="JAZGQO010000010">
    <property type="protein sequence ID" value="KAK6177833.1"/>
    <property type="molecule type" value="Genomic_DNA"/>
</dbReference>
<evidence type="ECO:0000313" key="2">
    <source>
        <dbReference type="EMBL" id="KAK6187090.1"/>
    </source>
</evidence>
<comment type="caution">
    <text evidence="2">The sequence shown here is derived from an EMBL/GenBank/DDBJ whole genome shotgun (WGS) entry which is preliminary data.</text>
</comment>
<dbReference type="Proteomes" id="UP001347796">
    <property type="component" value="Unassembled WGS sequence"/>
</dbReference>
<organism evidence="2 3">
    <name type="scientific">Patella caerulea</name>
    <name type="common">Rayed Mediterranean limpet</name>
    <dbReference type="NCBI Taxonomy" id="87958"/>
    <lineage>
        <taxon>Eukaryota</taxon>
        <taxon>Metazoa</taxon>
        <taxon>Spiralia</taxon>
        <taxon>Lophotrochozoa</taxon>
        <taxon>Mollusca</taxon>
        <taxon>Gastropoda</taxon>
        <taxon>Patellogastropoda</taxon>
        <taxon>Patelloidea</taxon>
        <taxon>Patellidae</taxon>
        <taxon>Patella</taxon>
    </lineage>
</organism>
<sequence length="920" mass="104941">MDDEDHFLESTAGENTSNVLRCARSGGDANGFLHRSDHIATRASNLSYLEQDVFLDIVYDTDGIVLELNSLRAVKFQTSHIYCLPHGIVSLKYIYSVLKKHLCLADYNRGETLDILRKCRGVQLFYESTWECYVALIPVKNRSLRAMDEKEIIAVTIEFMKRIFEAFKQKLYLACQGGKIANTLKKNSLATMTKLHIAPDDQNEVFDILDDALRCVRPPNGFELYLYVFKFGERKSGTYDLGRIFDMSLIRSQTLHVAATFALCYDLGMLWSRDGIQRLVGSRGCLLSVLSFKEAGNFQTNLDGRSLDVSPVARNLVCLPDEIRFVQFYGDVAHNYPSTVMHPVSGSIVTAGMLHLTSRKNLERDAMKYIAVCKDNILLQGPDLKSRLEFVVAPENILEVIEPSELFDRQNISDLLAREAMFIPFNMEGGELMKVIQRVGLYLVSTLTECFNDFKRTGHFLATWTAFQCECAIEKFLWGRGFCSRSELHAVNLGPGSGTLSRSLTDYLGFLALEEPTSSSFEESPPPLTIWCKTNQTFHAVDAVFGLADQLQSSYPVLGRKLILILLKELHIRKNNILNFAEFLSTLKASESTSRPNVREKVSVGYLSFNLSKCKGLRSAFGRALDIVYEKEEGIDLAEILSCGISEMDLKIFPKFKKYDSSRNQSITWNGVDVWQVHVSRETAAADETSARTITCDVVNELERRGLVHASKFRTFEILEFPWIKPMLRKLKGCKLTHEQIQTIALFISSIALLQQGWYVDFKALVDLEGRLPLGQHKLRALEIQSKYLLGPLRKPRLWKIHQTISIKLTIKENREETTVTQNKPRQKEEEERDELFLANTEKCVERDEAPGVVISPTRHIPGGSKMRWSPDELEIMYDVKRNSDMKSLKYQYKLYQKLCQERRVPDRPLLPFKKKLSRM</sequence>
<name>A0AAN8K168_PATCE</name>
<evidence type="ECO:0000313" key="3">
    <source>
        <dbReference type="Proteomes" id="UP001347796"/>
    </source>
</evidence>
<evidence type="ECO:0000313" key="1">
    <source>
        <dbReference type="EMBL" id="KAK6177833.1"/>
    </source>
</evidence>
<protein>
    <submittedName>
        <fullName evidence="2">Uncharacterized protein</fullName>
    </submittedName>
</protein>
<dbReference type="AlphaFoldDB" id="A0AAN8K168"/>
<gene>
    <name evidence="2" type="ORF">SNE40_005188</name>
    <name evidence="1" type="ORF">SNE40_015860</name>
</gene>
<dbReference type="EMBL" id="JAZGQO010000004">
    <property type="protein sequence ID" value="KAK6187090.1"/>
    <property type="molecule type" value="Genomic_DNA"/>
</dbReference>